<dbReference type="InterPro" id="IPR028098">
    <property type="entry name" value="Glyco_trans_4-like_N"/>
</dbReference>
<dbReference type="InterPro" id="IPR005835">
    <property type="entry name" value="NTP_transferase_dom"/>
</dbReference>
<sequence>MNRRDEQMIVQHNGQDTYESDRQAGAMEMVQVILAGGAGTRLWPLSKDRYPTQLTGLLGQDSLLQAAVTRTRNLPGPWRVAPDPVVVCSNENRLITEEQTRVAGVHSSIVVEPARRDTAPALTLAAAAVSRDGADPIIVAMPVDDAIADVAAFQRAILNAAHYAAEGAIVMLGVPPTRAETGFGYIRFGASLHGDARNIERFVEKPAAELAVHYVQSGGYWWNSGIFVVRAKVWLDAVNRIQPAIYQACVEAIENGMSDEPYFYVSPQHFNSSPPASIDHLVMERIGIDDALPVGVAVLLDAGWTDLGSYDERSDGAVEDVQGGIARDRRLAGRDIASIGVARQYLTDDDVQAMNVAIVHDWLVKPGGAEKVLQQIIQCFPDADLFSLVDFLEDREPVCGKPVTTSFIQDLPFAQRRYRAYLPLMPLAVEQFDLSAYDLVITSSYAVAKGVLVGPDQTHVSYVHSPMRYAWDLQHQYLRESKLTHGPRSWAARALLHYMRTWDARSANGVDQLIANSDFVARRVMKVYRREATVIAPPVEVEMFELCEEKEDFYLTASRLVPYKRVDLVVEAFSRTPQRRLVVIGDGPEMEKIRSMAGPNITILGYKSFEVLKDYMQRAKAFVFAAEEDFGIVVVEAQACGTPVIAYGKGGSLETVRPIGAAHPTGVHFFQQSAESLLEAVEHFESQREQISVATCRANAERFSVATFRRAFMGEVKRTIAARHASPKYTWQ</sequence>
<feature type="domain" description="Glycosyl transferase family 1" evidence="2">
    <location>
        <begin position="548"/>
        <end position="691"/>
    </location>
</feature>
<keyword evidence="4" id="KW-0614">Plasmid</keyword>
<protein>
    <submittedName>
        <fullName evidence="4">Uncharacterized protein</fullName>
    </submittedName>
</protein>
<dbReference type="Pfam" id="PF13439">
    <property type="entry name" value="Glyco_transf_4"/>
    <property type="match status" value="1"/>
</dbReference>
<dbReference type="GO" id="GO:0016757">
    <property type="term" value="F:glycosyltransferase activity"/>
    <property type="evidence" value="ECO:0007669"/>
    <property type="project" value="InterPro"/>
</dbReference>
<dbReference type="Gene3D" id="3.40.50.2000">
    <property type="entry name" value="Glycogen Phosphorylase B"/>
    <property type="match status" value="2"/>
</dbReference>
<evidence type="ECO:0000259" key="1">
    <source>
        <dbReference type="Pfam" id="PF00483"/>
    </source>
</evidence>
<dbReference type="GO" id="GO:0004475">
    <property type="term" value="F:mannose-1-phosphate guanylyltransferase (GTP) activity"/>
    <property type="evidence" value="ECO:0007669"/>
    <property type="project" value="TreeGrafter"/>
</dbReference>
<dbReference type="EMBL" id="AP023176">
    <property type="protein sequence ID" value="BCF92878.1"/>
    <property type="molecule type" value="Genomic_DNA"/>
</dbReference>
<dbReference type="PANTHER" id="PTHR46390:SF1">
    <property type="entry name" value="MANNOSE-1-PHOSPHATE GUANYLYLTRANSFERASE"/>
    <property type="match status" value="1"/>
</dbReference>
<feature type="domain" description="Nucleotidyl transferase" evidence="1">
    <location>
        <begin position="31"/>
        <end position="312"/>
    </location>
</feature>
<dbReference type="SUPFAM" id="SSF53756">
    <property type="entry name" value="UDP-Glycosyltransferase/glycogen phosphorylase"/>
    <property type="match status" value="1"/>
</dbReference>
<dbReference type="SUPFAM" id="SSF53448">
    <property type="entry name" value="Nucleotide-diphospho-sugar transferases"/>
    <property type="match status" value="1"/>
</dbReference>
<keyword evidence="5" id="KW-1185">Reference proteome</keyword>
<evidence type="ECO:0000313" key="5">
    <source>
        <dbReference type="Proteomes" id="UP000510888"/>
    </source>
</evidence>
<feature type="domain" description="Glycosyltransferase subfamily 4-like N-terminal" evidence="3">
    <location>
        <begin position="366"/>
        <end position="542"/>
    </location>
</feature>
<evidence type="ECO:0000259" key="3">
    <source>
        <dbReference type="Pfam" id="PF13439"/>
    </source>
</evidence>
<name>A0A7I8BX88_9BURK</name>
<geneLocation type="plasmid" evidence="4 5">
    <name>PPGU16_p1</name>
</geneLocation>
<evidence type="ECO:0000313" key="4">
    <source>
        <dbReference type="EMBL" id="BCF92878.1"/>
    </source>
</evidence>
<gene>
    <name evidence="4" type="ORF">PPGU16_59450</name>
</gene>
<dbReference type="KEGG" id="plad:PPGU16_59450"/>
<accession>A0A7I8BX88</accession>
<reference evidence="4 5" key="1">
    <citation type="journal article" date="2020" name="Genes (Basel)">
        <title>Genomic Comparison of Insect Gut Symbionts from Divergent Burkholderia Subclades.</title>
        <authorList>
            <person name="Takeshita K."/>
            <person name="Kikuchi Y."/>
        </authorList>
    </citation>
    <scope>NUCLEOTIDE SEQUENCE [LARGE SCALE GENOMIC DNA]</scope>
    <source>
        <strain evidence="4 5">PGU16</strain>
        <plasmid evidence="4 5">PPGU16_p1</plasmid>
    </source>
</reference>
<dbReference type="CDD" id="cd03804">
    <property type="entry name" value="GT4_WbaZ-like"/>
    <property type="match status" value="1"/>
</dbReference>
<dbReference type="AlphaFoldDB" id="A0A7I8BX88"/>
<organism evidence="4 5">
    <name type="scientific">Paraburkholderia largidicola</name>
    <dbReference type="NCBI Taxonomy" id="3014751"/>
    <lineage>
        <taxon>Bacteria</taxon>
        <taxon>Pseudomonadati</taxon>
        <taxon>Pseudomonadota</taxon>
        <taxon>Betaproteobacteria</taxon>
        <taxon>Burkholderiales</taxon>
        <taxon>Burkholderiaceae</taxon>
        <taxon>Paraburkholderia</taxon>
    </lineage>
</organism>
<proteinExistence type="predicted"/>
<dbReference type="InterPro" id="IPR001296">
    <property type="entry name" value="Glyco_trans_1"/>
</dbReference>
<dbReference type="Proteomes" id="UP000510888">
    <property type="component" value="Plasmid PPGU16_p1"/>
</dbReference>
<dbReference type="GO" id="GO:0009298">
    <property type="term" value="P:GDP-mannose biosynthetic process"/>
    <property type="evidence" value="ECO:0007669"/>
    <property type="project" value="TreeGrafter"/>
</dbReference>
<dbReference type="Pfam" id="PF00483">
    <property type="entry name" value="NTP_transferase"/>
    <property type="match status" value="1"/>
</dbReference>
<dbReference type="Gene3D" id="3.90.550.10">
    <property type="entry name" value="Spore Coat Polysaccharide Biosynthesis Protein SpsA, Chain A"/>
    <property type="match status" value="1"/>
</dbReference>
<dbReference type="InterPro" id="IPR051161">
    <property type="entry name" value="Mannose-6P_isomerase_type2"/>
</dbReference>
<dbReference type="PANTHER" id="PTHR46390">
    <property type="entry name" value="MANNOSE-1-PHOSPHATE GUANYLYLTRANSFERASE"/>
    <property type="match status" value="1"/>
</dbReference>
<dbReference type="Pfam" id="PF00534">
    <property type="entry name" value="Glycos_transf_1"/>
    <property type="match status" value="1"/>
</dbReference>
<dbReference type="InterPro" id="IPR029044">
    <property type="entry name" value="Nucleotide-diphossugar_trans"/>
</dbReference>
<evidence type="ECO:0000259" key="2">
    <source>
        <dbReference type="Pfam" id="PF00534"/>
    </source>
</evidence>